<protein>
    <recommendedName>
        <fullName evidence="5">Glycosyl transferase</fullName>
    </recommendedName>
</protein>
<dbReference type="SUPFAM" id="SSF53756">
    <property type="entry name" value="UDP-Glycosyltransferase/glycogen phosphorylase"/>
    <property type="match status" value="1"/>
</dbReference>
<evidence type="ECO:0008006" key="5">
    <source>
        <dbReference type="Google" id="ProtNLM"/>
    </source>
</evidence>
<evidence type="ECO:0000256" key="2">
    <source>
        <dbReference type="ARBA" id="ARBA00022679"/>
    </source>
</evidence>
<dbReference type="Gene3D" id="3.40.50.2000">
    <property type="entry name" value="Glycogen Phosphorylase B"/>
    <property type="match status" value="2"/>
</dbReference>
<dbReference type="InterPro" id="IPR051199">
    <property type="entry name" value="LPS_LOS_Heptosyltrfase"/>
</dbReference>
<dbReference type="GO" id="GO:0009244">
    <property type="term" value="P:lipopolysaccharide core region biosynthetic process"/>
    <property type="evidence" value="ECO:0007669"/>
    <property type="project" value="TreeGrafter"/>
</dbReference>
<dbReference type="PANTHER" id="PTHR30160:SF7">
    <property type="entry name" value="ADP-HEPTOSE--LPS HEPTOSYLTRANSFERASE 2"/>
    <property type="match status" value="1"/>
</dbReference>
<keyword evidence="1" id="KW-0328">Glycosyltransferase</keyword>
<keyword evidence="4" id="KW-1185">Reference proteome</keyword>
<dbReference type="GO" id="GO:0008713">
    <property type="term" value="F:ADP-heptose-lipopolysaccharide heptosyltransferase activity"/>
    <property type="evidence" value="ECO:0007669"/>
    <property type="project" value="TreeGrafter"/>
</dbReference>
<dbReference type="Proteomes" id="UP000070186">
    <property type="component" value="Unassembled WGS sequence"/>
</dbReference>
<comment type="caution">
    <text evidence="3">The sequence shown here is derived from an EMBL/GenBank/DDBJ whole genome shotgun (WGS) entry which is preliminary data.</text>
</comment>
<evidence type="ECO:0000313" key="4">
    <source>
        <dbReference type="Proteomes" id="UP000070186"/>
    </source>
</evidence>
<organism evidence="3 4">
    <name type="scientific">Dechloromonas denitrificans</name>
    <dbReference type="NCBI Taxonomy" id="281362"/>
    <lineage>
        <taxon>Bacteria</taxon>
        <taxon>Pseudomonadati</taxon>
        <taxon>Pseudomonadota</taxon>
        <taxon>Betaproteobacteria</taxon>
        <taxon>Rhodocyclales</taxon>
        <taxon>Azonexaceae</taxon>
        <taxon>Dechloromonas</taxon>
    </lineage>
</organism>
<dbReference type="GO" id="GO:0005829">
    <property type="term" value="C:cytosol"/>
    <property type="evidence" value="ECO:0007669"/>
    <property type="project" value="TreeGrafter"/>
</dbReference>
<evidence type="ECO:0000313" key="3">
    <source>
        <dbReference type="EMBL" id="KXB31529.1"/>
    </source>
</evidence>
<accession>A0A133XKQ8</accession>
<reference evidence="3 4" key="1">
    <citation type="submission" date="2015-12" db="EMBL/GenBank/DDBJ databases">
        <title>Nitrous oxide reduction kinetics distinguish bacteria harboring typical versus atypical NosZ.</title>
        <authorList>
            <person name="Yoon S."/>
            <person name="Nissen S."/>
            <person name="Park D."/>
            <person name="Sanford R.A."/>
            <person name="Loeffler F.E."/>
        </authorList>
    </citation>
    <scope>NUCLEOTIDE SEQUENCE [LARGE SCALE GENOMIC DNA]</scope>
    <source>
        <strain evidence="3 4">ATCC BAA-841</strain>
    </source>
</reference>
<dbReference type="RefSeq" id="WP_066882273.1">
    <property type="nucleotide sequence ID" value="NZ_LODL01000013.1"/>
</dbReference>
<name>A0A133XKQ8_9RHOO</name>
<dbReference type="AlphaFoldDB" id="A0A133XKQ8"/>
<sequence>MIYLLLTWLAAPLLWWRAARRHPGESSRILVIQTAKIGDFVATTPVFRALRNRLPQVEIVALLHPVNVPLAEGLDSIDRIIALPKPGFKGWAGKRWLLDQLAEGYDGVLVLSPNLTTLLAPFWAGVPQRVSVLADRRQGSARLAWPFLTHGEAHVSGRLFRETALRALAGFGVSIDAGLLALVNEIPRTASGEMKAQVLLGTAPRPLVGLGLGAGNRMKALAPEQLQALALGLAERTAATLVLIGTVEDSLAATEVLAALPAGRAIDSTGQCSLAELPALLGELDCFVGVDSGATYMADALGVPVVDFMGPADADDQRPIGSQAVVIRSAEPCAPCSHAFDAPYRCHLGTRACISHAPVDKLIGIVSNILTSKLAAEK</sequence>
<keyword evidence="2" id="KW-0808">Transferase</keyword>
<dbReference type="PANTHER" id="PTHR30160">
    <property type="entry name" value="TETRAACYLDISACCHARIDE 4'-KINASE-RELATED"/>
    <property type="match status" value="1"/>
</dbReference>
<gene>
    <name evidence="3" type="ORF">AT959_07690</name>
</gene>
<dbReference type="InterPro" id="IPR002201">
    <property type="entry name" value="Glyco_trans_9"/>
</dbReference>
<dbReference type="STRING" id="281362.AT959_07690"/>
<dbReference type="Pfam" id="PF01075">
    <property type="entry name" value="Glyco_transf_9"/>
    <property type="match status" value="1"/>
</dbReference>
<proteinExistence type="predicted"/>
<dbReference type="EMBL" id="LODL01000013">
    <property type="protein sequence ID" value="KXB31529.1"/>
    <property type="molecule type" value="Genomic_DNA"/>
</dbReference>
<evidence type="ECO:0000256" key="1">
    <source>
        <dbReference type="ARBA" id="ARBA00022676"/>
    </source>
</evidence>
<dbReference type="CDD" id="cd03789">
    <property type="entry name" value="GT9_LPS_heptosyltransferase"/>
    <property type="match status" value="1"/>
</dbReference>